<dbReference type="SMART" id="SM00320">
    <property type="entry name" value="WD40"/>
    <property type="match status" value="7"/>
</dbReference>
<dbReference type="InterPro" id="IPR019775">
    <property type="entry name" value="WD40_repeat_CS"/>
</dbReference>
<keyword evidence="5" id="KW-1185">Reference proteome</keyword>
<dbReference type="PROSITE" id="PS50294">
    <property type="entry name" value="WD_REPEATS_REGION"/>
    <property type="match status" value="3"/>
</dbReference>
<evidence type="ECO:0000256" key="3">
    <source>
        <dbReference type="PROSITE-ProRule" id="PRU00221"/>
    </source>
</evidence>
<dbReference type="PANTHER" id="PTHR44129">
    <property type="entry name" value="WD REPEAT-CONTAINING PROTEIN POP1"/>
    <property type="match status" value="1"/>
</dbReference>
<accession>A0A517ZR49</accession>
<evidence type="ECO:0000313" key="4">
    <source>
        <dbReference type="EMBL" id="QDU44961.1"/>
    </source>
</evidence>
<dbReference type="SUPFAM" id="SSF50998">
    <property type="entry name" value="Quinoprotein alcohol dehydrogenase-like"/>
    <property type="match status" value="1"/>
</dbReference>
<keyword evidence="1 3" id="KW-0853">WD repeat</keyword>
<name>A0A517ZR49_9PLAN</name>
<feature type="repeat" description="WD" evidence="3">
    <location>
        <begin position="30"/>
        <end position="55"/>
    </location>
</feature>
<feature type="repeat" description="WD" evidence="3">
    <location>
        <begin position="172"/>
        <end position="213"/>
    </location>
</feature>
<feature type="repeat" description="WD" evidence="3">
    <location>
        <begin position="266"/>
        <end position="307"/>
    </location>
</feature>
<reference evidence="4 5" key="1">
    <citation type="submission" date="2019-02" db="EMBL/GenBank/DDBJ databases">
        <title>Deep-cultivation of Planctomycetes and their phenomic and genomic characterization uncovers novel biology.</title>
        <authorList>
            <person name="Wiegand S."/>
            <person name="Jogler M."/>
            <person name="Boedeker C."/>
            <person name="Pinto D."/>
            <person name="Vollmers J."/>
            <person name="Rivas-Marin E."/>
            <person name="Kohn T."/>
            <person name="Peeters S.H."/>
            <person name="Heuer A."/>
            <person name="Rast P."/>
            <person name="Oberbeckmann S."/>
            <person name="Bunk B."/>
            <person name="Jeske O."/>
            <person name="Meyerdierks A."/>
            <person name="Storesund J.E."/>
            <person name="Kallscheuer N."/>
            <person name="Luecker S."/>
            <person name="Lage O.M."/>
            <person name="Pohl T."/>
            <person name="Merkel B.J."/>
            <person name="Hornburger P."/>
            <person name="Mueller R.-W."/>
            <person name="Bruemmer F."/>
            <person name="Labrenz M."/>
            <person name="Spormann A.M."/>
            <person name="Op den Camp H."/>
            <person name="Overmann J."/>
            <person name="Amann R."/>
            <person name="Jetten M.S.M."/>
            <person name="Mascher T."/>
            <person name="Medema M.H."/>
            <person name="Devos D.P."/>
            <person name="Kaster A.-K."/>
            <person name="Ovreas L."/>
            <person name="Rohde M."/>
            <person name="Galperin M.Y."/>
            <person name="Jogler C."/>
        </authorList>
    </citation>
    <scope>NUCLEOTIDE SEQUENCE [LARGE SCALE GENOMIC DNA]</scope>
    <source>
        <strain evidence="4 5">Mal52</strain>
    </source>
</reference>
<gene>
    <name evidence="4" type="ORF">Mal52_34470</name>
</gene>
<dbReference type="InterPro" id="IPR020472">
    <property type="entry name" value="WD40_PAC1"/>
</dbReference>
<dbReference type="EMBL" id="CP036276">
    <property type="protein sequence ID" value="QDU44961.1"/>
    <property type="molecule type" value="Genomic_DNA"/>
</dbReference>
<dbReference type="InterPro" id="IPR011047">
    <property type="entry name" value="Quinoprotein_ADH-like_sf"/>
</dbReference>
<dbReference type="CDD" id="cd00200">
    <property type="entry name" value="WD40"/>
    <property type="match status" value="1"/>
</dbReference>
<evidence type="ECO:0000256" key="1">
    <source>
        <dbReference type="ARBA" id="ARBA00022574"/>
    </source>
</evidence>
<keyword evidence="2" id="KW-0677">Repeat</keyword>
<dbReference type="InterPro" id="IPR050349">
    <property type="entry name" value="WD_LIS1/nudF_dynein_reg"/>
</dbReference>
<evidence type="ECO:0000256" key="2">
    <source>
        <dbReference type="ARBA" id="ARBA00022737"/>
    </source>
</evidence>
<dbReference type="RefSeq" id="WP_145377241.1">
    <property type="nucleotide sequence ID" value="NZ_CP036276.1"/>
</dbReference>
<proteinExistence type="predicted"/>
<organism evidence="4 5">
    <name type="scientific">Symmachiella dynata</name>
    <dbReference type="NCBI Taxonomy" id="2527995"/>
    <lineage>
        <taxon>Bacteria</taxon>
        <taxon>Pseudomonadati</taxon>
        <taxon>Planctomycetota</taxon>
        <taxon>Planctomycetia</taxon>
        <taxon>Planctomycetales</taxon>
        <taxon>Planctomycetaceae</taxon>
        <taxon>Symmachiella</taxon>
    </lineage>
</organism>
<dbReference type="InterPro" id="IPR015943">
    <property type="entry name" value="WD40/YVTN_repeat-like_dom_sf"/>
</dbReference>
<dbReference type="PROSITE" id="PS50082">
    <property type="entry name" value="WD_REPEATS_2"/>
    <property type="match status" value="3"/>
</dbReference>
<dbReference type="PROSITE" id="PS00678">
    <property type="entry name" value="WD_REPEATS_1"/>
    <property type="match status" value="1"/>
</dbReference>
<dbReference type="Pfam" id="PF00400">
    <property type="entry name" value="WD40"/>
    <property type="match status" value="7"/>
</dbReference>
<protein>
    <submittedName>
        <fullName evidence="4">Translocation protein TolB</fullName>
    </submittedName>
</protein>
<dbReference type="Proteomes" id="UP000319383">
    <property type="component" value="Chromosome"/>
</dbReference>
<dbReference type="AlphaFoldDB" id="A0A517ZR49"/>
<dbReference type="PRINTS" id="PR00320">
    <property type="entry name" value="GPROTEINBRPT"/>
</dbReference>
<sequence length="366" mass="39536">MWKQLTICGVTAAIAAALFVKSSDTGCGVLRGHTHEVFTLAFAPDGKTLASGSGDFHLDPETEQLLEYGELKFWNMDLRTEMAAIESTARFWAVAFSPDGQWAVTGGGVQGQRAGVIQVWDWQNKKQLAAVTQDWLVQSLAISPDGKRLVTVSYGSQAILWDLPGLENPVVLEGHTDDVKSVAFSPDGWSVATGSWDGTVKLWDVETARCTSTLQMDGTARSVSTVAFSPDGETIAAGCGTINQRNAQQCGAVTCWEIASGTQTVTLPHNEYITSLVFSPDRRTLISGSRDGVVRLWDYRAGTELKTIPHAGPIESIAISNDAKLLATAGRERECAIRLWNLERLVGKVRATPPVAMVPTGDSKRR</sequence>
<dbReference type="Gene3D" id="2.130.10.10">
    <property type="entry name" value="YVTN repeat-like/Quinoprotein amine dehydrogenase"/>
    <property type="match status" value="4"/>
</dbReference>
<dbReference type="KEGG" id="sdyn:Mal52_34470"/>
<evidence type="ECO:0000313" key="5">
    <source>
        <dbReference type="Proteomes" id="UP000319383"/>
    </source>
</evidence>
<dbReference type="InterPro" id="IPR001680">
    <property type="entry name" value="WD40_rpt"/>
</dbReference>